<comment type="similarity">
    <text evidence="2 12">Belongs to the cytochrome P450 family.</text>
</comment>
<dbReference type="SUPFAM" id="SSF48264">
    <property type="entry name" value="Cytochrome P450"/>
    <property type="match status" value="1"/>
</dbReference>
<evidence type="ECO:0000256" key="5">
    <source>
        <dbReference type="ARBA" id="ARBA00022723"/>
    </source>
</evidence>
<dbReference type="GO" id="GO:0016705">
    <property type="term" value="F:oxidoreductase activity, acting on paired donors, with incorporation or reduction of molecular oxygen"/>
    <property type="evidence" value="ECO:0007669"/>
    <property type="project" value="InterPro"/>
</dbReference>
<dbReference type="InterPro" id="IPR002401">
    <property type="entry name" value="Cyt_P450_E_grp-I"/>
</dbReference>
<keyword evidence="10 13" id="KW-0472">Membrane</keyword>
<evidence type="ECO:0000256" key="11">
    <source>
        <dbReference type="PIRSR" id="PIRSR602401-1"/>
    </source>
</evidence>
<dbReference type="GO" id="GO:0004497">
    <property type="term" value="F:monooxygenase activity"/>
    <property type="evidence" value="ECO:0007669"/>
    <property type="project" value="UniProtKB-KW"/>
</dbReference>
<dbReference type="AlphaFoldDB" id="H1A986"/>
<dbReference type="FunFam" id="1.10.630.10:FF:000029">
    <property type="entry name" value="Cytochrome P450 734A1"/>
    <property type="match status" value="1"/>
</dbReference>
<dbReference type="PRINTS" id="PR00385">
    <property type="entry name" value="P450"/>
</dbReference>
<proteinExistence type="evidence at transcript level"/>
<evidence type="ECO:0000256" key="12">
    <source>
        <dbReference type="RuleBase" id="RU000461"/>
    </source>
</evidence>
<comment type="cofactor">
    <cofactor evidence="11">
        <name>heme</name>
        <dbReference type="ChEBI" id="CHEBI:30413"/>
    </cofactor>
</comment>
<evidence type="ECO:0000256" key="9">
    <source>
        <dbReference type="ARBA" id="ARBA00023033"/>
    </source>
</evidence>
<protein>
    <submittedName>
        <fullName evidence="14">Cytochrome P450 monooxygenase</fullName>
    </submittedName>
</protein>
<evidence type="ECO:0000256" key="2">
    <source>
        <dbReference type="ARBA" id="ARBA00010617"/>
    </source>
</evidence>
<dbReference type="EMBL" id="AB558151">
    <property type="protein sequence ID" value="BAL45205.1"/>
    <property type="molecule type" value="mRNA"/>
</dbReference>
<feature type="transmembrane region" description="Helical" evidence="13">
    <location>
        <begin position="6"/>
        <end position="26"/>
    </location>
</feature>
<gene>
    <name evidence="14" type="primary">CYP72A152</name>
</gene>
<evidence type="ECO:0000256" key="7">
    <source>
        <dbReference type="ARBA" id="ARBA00023002"/>
    </source>
</evidence>
<evidence type="ECO:0000256" key="4">
    <source>
        <dbReference type="ARBA" id="ARBA00022692"/>
    </source>
</evidence>
<keyword evidence="5 11" id="KW-0479">Metal-binding</keyword>
<reference evidence="14" key="1">
    <citation type="journal article" date="2011" name="Plant Cell">
        <title>Triterpene Functional Genomics in Licorice for Identification of CYP72A154 Involved in the Biosynthesis of Glycyrrhizin.</title>
        <authorList>
            <person name="Seki H."/>
            <person name="Sawai S."/>
            <person name="Ohyama K."/>
            <person name="Mizutani M."/>
            <person name="Ohnishi T."/>
            <person name="Sudo H."/>
            <person name="Fukushima E.O."/>
            <person name="Akashi T."/>
            <person name="Aoki T."/>
            <person name="Saito K."/>
            <person name="Muranaka T."/>
        </authorList>
    </citation>
    <scope>NUCLEOTIDE SEQUENCE</scope>
</reference>
<dbReference type="PROSITE" id="PS00086">
    <property type="entry name" value="CYTOCHROME_P450"/>
    <property type="match status" value="1"/>
</dbReference>
<dbReference type="GO" id="GO:0020037">
    <property type="term" value="F:heme binding"/>
    <property type="evidence" value="ECO:0007669"/>
    <property type="project" value="InterPro"/>
</dbReference>
<evidence type="ECO:0000256" key="6">
    <source>
        <dbReference type="ARBA" id="ARBA00022989"/>
    </source>
</evidence>
<feature type="binding site" description="axial binding residue" evidence="11">
    <location>
        <position position="475"/>
    </location>
    <ligand>
        <name>heme</name>
        <dbReference type="ChEBI" id="CHEBI:30413"/>
    </ligand>
    <ligandPart>
        <name>Fe</name>
        <dbReference type="ChEBI" id="CHEBI:18248"/>
    </ligandPart>
</feature>
<dbReference type="InterPro" id="IPR001128">
    <property type="entry name" value="Cyt_P450"/>
</dbReference>
<accession>H1A986</accession>
<evidence type="ECO:0000256" key="10">
    <source>
        <dbReference type="ARBA" id="ARBA00023136"/>
    </source>
</evidence>
<dbReference type="Pfam" id="PF00067">
    <property type="entry name" value="p450"/>
    <property type="match status" value="1"/>
</dbReference>
<comment type="subcellular location">
    <subcellularLocation>
        <location evidence="1">Membrane</location>
        <topology evidence="1">Single-pass membrane protein</topology>
    </subcellularLocation>
</comment>
<keyword evidence="7 12" id="KW-0560">Oxidoreductase</keyword>
<keyword evidence="9 12" id="KW-0503">Monooxygenase</keyword>
<dbReference type="PANTHER" id="PTHR24282">
    <property type="entry name" value="CYTOCHROME P450 FAMILY MEMBER"/>
    <property type="match status" value="1"/>
</dbReference>
<dbReference type="PANTHER" id="PTHR24282:SF253">
    <property type="entry name" value="11-OXO-BETA-AMYRIN 30-OXIDASE"/>
    <property type="match status" value="1"/>
</dbReference>
<evidence type="ECO:0000313" key="14">
    <source>
        <dbReference type="EMBL" id="BAL45205.1"/>
    </source>
</evidence>
<organism evidence="14">
    <name type="scientific">Lotus japonicus</name>
    <name type="common">Lotus corniculatus var. japonicus</name>
    <dbReference type="NCBI Taxonomy" id="34305"/>
    <lineage>
        <taxon>Eukaryota</taxon>
        <taxon>Viridiplantae</taxon>
        <taxon>Streptophyta</taxon>
        <taxon>Embryophyta</taxon>
        <taxon>Tracheophyta</taxon>
        <taxon>Spermatophyta</taxon>
        <taxon>Magnoliopsida</taxon>
        <taxon>eudicotyledons</taxon>
        <taxon>Gunneridae</taxon>
        <taxon>Pentapetalae</taxon>
        <taxon>rosids</taxon>
        <taxon>fabids</taxon>
        <taxon>Fabales</taxon>
        <taxon>Fabaceae</taxon>
        <taxon>Papilionoideae</taxon>
        <taxon>50 kb inversion clade</taxon>
        <taxon>NPAAA clade</taxon>
        <taxon>Hologalegina</taxon>
        <taxon>robinioid clade</taxon>
        <taxon>Loteae</taxon>
        <taxon>Lotus</taxon>
    </lineage>
</organism>
<keyword evidence="4 13" id="KW-0812">Transmembrane</keyword>
<dbReference type="OrthoDB" id="1470350at2759"/>
<dbReference type="PRINTS" id="PR00463">
    <property type="entry name" value="EP450I"/>
</dbReference>
<dbReference type="InterPro" id="IPR050665">
    <property type="entry name" value="Cytochrome_P450_Monooxygen"/>
</dbReference>
<dbReference type="GO" id="GO:0016020">
    <property type="term" value="C:membrane"/>
    <property type="evidence" value="ECO:0007669"/>
    <property type="project" value="UniProtKB-SubCell"/>
</dbReference>
<dbReference type="InterPro" id="IPR036396">
    <property type="entry name" value="Cyt_P450_sf"/>
</dbReference>
<dbReference type="CDD" id="cd20642">
    <property type="entry name" value="CYP72"/>
    <property type="match status" value="1"/>
</dbReference>
<sequence>MEVPTIFWVVMTAIAAVIPIWAWHMLNKLWLRPKRLEKLLIAQGLRGDPYKLLSGDNSKQMYMLKMQQEAKSKSTGLSKDDAAPRIFSPIHETINQYGKNSFFWDGTKLHVVITDPVEIKEVLSKMNDFPKQKLNNPIAKYFMTGLASYEGEKWAKHRKIINPAFHLENMKGMLPAFVESCHDMISKWKGIMFNSSLDGTCEIDVWPSLQDLSRDAISKTAFGSSYAEGTKIFELLKRLGYLILTTQRYTNIPIWWLLPTTTNKTIKKIKRDMHNSLEGIIEKRKKAWKNGETTKDDLLGTLLQASNIETQGQENMKKTNGMTTKEVIEECRLFYLAGQETVADLLVWTMVLLAKYPEWQERAREEVLQVFGNQIPNFEGLTRLKVVTMVLNEVLRLYPPATNINRALEKDIKLGNISLPAGVHISIPLLLVHHDHDIWGDDAKEFNPERFSEGIAKATKGKVCYFPFGWGPRICIGQNFVILEAKIVFSMLLQNFSFELSPTYAHVPTTLLTLQPKHGAPIILHRLY</sequence>
<evidence type="ECO:0000256" key="13">
    <source>
        <dbReference type="SAM" id="Phobius"/>
    </source>
</evidence>
<evidence type="ECO:0000256" key="3">
    <source>
        <dbReference type="ARBA" id="ARBA00022617"/>
    </source>
</evidence>
<name>H1A986_LOTJA</name>
<evidence type="ECO:0000256" key="8">
    <source>
        <dbReference type="ARBA" id="ARBA00023004"/>
    </source>
</evidence>
<keyword evidence="3 11" id="KW-0349">Heme</keyword>
<dbReference type="Gene3D" id="1.10.630.10">
    <property type="entry name" value="Cytochrome P450"/>
    <property type="match status" value="1"/>
</dbReference>
<dbReference type="InterPro" id="IPR017972">
    <property type="entry name" value="Cyt_P450_CS"/>
</dbReference>
<keyword evidence="6 13" id="KW-1133">Transmembrane helix</keyword>
<evidence type="ECO:0000256" key="1">
    <source>
        <dbReference type="ARBA" id="ARBA00004167"/>
    </source>
</evidence>
<keyword evidence="8 11" id="KW-0408">Iron</keyword>
<dbReference type="GO" id="GO:0005506">
    <property type="term" value="F:iron ion binding"/>
    <property type="evidence" value="ECO:0007669"/>
    <property type="project" value="InterPro"/>
</dbReference>